<evidence type="ECO:0000256" key="16">
    <source>
        <dbReference type="ARBA" id="ARBA00023306"/>
    </source>
</evidence>
<evidence type="ECO:0000256" key="6">
    <source>
        <dbReference type="ARBA" id="ARBA00012518"/>
    </source>
</evidence>
<comment type="similarity">
    <text evidence="5 20">Belongs to the MurB family.</text>
</comment>
<dbReference type="Gene3D" id="3.30.465.10">
    <property type="match status" value="1"/>
</dbReference>
<dbReference type="Pfam" id="PF01565">
    <property type="entry name" value="FAD_binding_4"/>
    <property type="match status" value="1"/>
</dbReference>
<dbReference type="InterPro" id="IPR036318">
    <property type="entry name" value="FAD-bd_PCMH-like_sf"/>
</dbReference>
<comment type="caution">
    <text evidence="22">The sequence shown here is derived from an EMBL/GenBank/DDBJ whole genome shotgun (WGS) entry which is preliminary data.</text>
</comment>
<dbReference type="HAMAP" id="MF_00037">
    <property type="entry name" value="MurB"/>
    <property type="match status" value="1"/>
</dbReference>
<keyword evidence="14 20" id="KW-0573">Peptidoglycan synthesis</keyword>
<comment type="catalytic activity">
    <reaction evidence="19 20">
        <text>UDP-N-acetyl-alpha-D-muramate + NADP(+) = UDP-N-acetyl-3-O-(1-carboxyvinyl)-alpha-D-glucosamine + NADPH + H(+)</text>
        <dbReference type="Rhea" id="RHEA:12248"/>
        <dbReference type="ChEBI" id="CHEBI:15378"/>
        <dbReference type="ChEBI" id="CHEBI:57783"/>
        <dbReference type="ChEBI" id="CHEBI:58349"/>
        <dbReference type="ChEBI" id="CHEBI:68483"/>
        <dbReference type="ChEBI" id="CHEBI:70757"/>
        <dbReference type="EC" id="1.3.1.98"/>
    </reaction>
</comment>
<name>A0ABQ3DP99_9GAMM</name>
<evidence type="ECO:0000256" key="2">
    <source>
        <dbReference type="ARBA" id="ARBA00003921"/>
    </source>
</evidence>
<dbReference type="NCBIfam" id="NF000755">
    <property type="entry name" value="PRK00046.1"/>
    <property type="match status" value="1"/>
</dbReference>
<keyword evidence="10 20" id="KW-0285">Flavoprotein</keyword>
<organism evidence="22 23">
    <name type="scientific">Salinicola rhizosphaerae</name>
    <dbReference type="NCBI Taxonomy" id="1443141"/>
    <lineage>
        <taxon>Bacteria</taxon>
        <taxon>Pseudomonadati</taxon>
        <taxon>Pseudomonadota</taxon>
        <taxon>Gammaproteobacteria</taxon>
        <taxon>Oceanospirillales</taxon>
        <taxon>Halomonadaceae</taxon>
        <taxon>Salinicola</taxon>
    </lineage>
</organism>
<comment type="cofactor">
    <cofactor evidence="1 20">
        <name>FAD</name>
        <dbReference type="ChEBI" id="CHEBI:57692"/>
    </cofactor>
</comment>
<dbReference type="PANTHER" id="PTHR21071">
    <property type="entry name" value="UDP-N-ACETYLENOLPYRUVOYLGLUCOSAMINE REDUCTASE"/>
    <property type="match status" value="1"/>
</dbReference>
<dbReference type="NCBIfam" id="TIGR00179">
    <property type="entry name" value="murB"/>
    <property type="match status" value="1"/>
</dbReference>
<feature type="active site" evidence="20">
    <location>
        <position position="335"/>
    </location>
</feature>
<evidence type="ECO:0000256" key="8">
    <source>
        <dbReference type="ARBA" id="ARBA00022490"/>
    </source>
</evidence>
<dbReference type="PROSITE" id="PS51387">
    <property type="entry name" value="FAD_PCMH"/>
    <property type="match status" value="1"/>
</dbReference>
<dbReference type="InterPro" id="IPR016167">
    <property type="entry name" value="FAD-bd_PCMH_sub1"/>
</dbReference>
<evidence type="ECO:0000256" key="1">
    <source>
        <dbReference type="ARBA" id="ARBA00001974"/>
    </source>
</evidence>
<accession>A0ABQ3DP99</accession>
<evidence type="ECO:0000256" key="15">
    <source>
        <dbReference type="ARBA" id="ARBA00023002"/>
    </source>
</evidence>
<feature type="active site" description="Proton donor" evidence="20">
    <location>
        <position position="239"/>
    </location>
</feature>
<keyword evidence="16 20" id="KW-0131">Cell cycle</keyword>
<keyword evidence="23" id="KW-1185">Reference proteome</keyword>
<evidence type="ECO:0000259" key="21">
    <source>
        <dbReference type="PROSITE" id="PS51387"/>
    </source>
</evidence>
<keyword evidence="8 20" id="KW-0963">Cytoplasm</keyword>
<comment type="pathway">
    <text evidence="4 20">Cell wall biogenesis; peptidoglycan biosynthesis.</text>
</comment>
<dbReference type="InterPro" id="IPR011601">
    <property type="entry name" value="MurB_C"/>
</dbReference>
<dbReference type="Pfam" id="PF02873">
    <property type="entry name" value="MurB_C"/>
    <property type="match status" value="1"/>
</dbReference>
<dbReference type="EMBL" id="BMZI01000001">
    <property type="protein sequence ID" value="GHB08070.1"/>
    <property type="molecule type" value="Genomic_DNA"/>
</dbReference>
<evidence type="ECO:0000256" key="3">
    <source>
        <dbReference type="ARBA" id="ARBA00004496"/>
    </source>
</evidence>
<keyword evidence="17 20" id="KW-0961">Cell wall biogenesis/degradation</keyword>
<feature type="active site" evidence="20">
    <location>
        <position position="169"/>
    </location>
</feature>
<evidence type="ECO:0000256" key="5">
    <source>
        <dbReference type="ARBA" id="ARBA00010485"/>
    </source>
</evidence>
<evidence type="ECO:0000256" key="11">
    <source>
        <dbReference type="ARBA" id="ARBA00022827"/>
    </source>
</evidence>
<evidence type="ECO:0000256" key="7">
    <source>
        <dbReference type="ARBA" id="ARBA00015188"/>
    </source>
</evidence>
<dbReference type="SUPFAM" id="SSF56194">
    <property type="entry name" value="Uridine diphospho-N-Acetylenolpyruvylglucosamine reductase, MurB, C-terminal domain"/>
    <property type="match status" value="1"/>
</dbReference>
<keyword evidence="9 20" id="KW-0132">Cell division</keyword>
<dbReference type="InterPro" id="IPR006094">
    <property type="entry name" value="Oxid_FAD_bind_N"/>
</dbReference>
<comment type="subcellular location">
    <subcellularLocation>
        <location evidence="3 20">Cytoplasm</location>
    </subcellularLocation>
</comment>
<evidence type="ECO:0000256" key="20">
    <source>
        <dbReference type="HAMAP-Rule" id="MF_00037"/>
    </source>
</evidence>
<evidence type="ECO:0000313" key="23">
    <source>
        <dbReference type="Proteomes" id="UP000646745"/>
    </source>
</evidence>
<keyword evidence="12 20" id="KW-0521">NADP</keyword>
<evidence type="ECO:0000256" key="13">
    <source>
        <dbReference type="ARBA" id="ARBA00022960"/>
    </source>
</evidence>
<keyword evidence="11 20" id="KW-0274">FAD</keyword>
<feature type="domain" description="FAD-binding PCMH-type" evidence="21">
    <location>
        <begin position="21"/>
        <end position="193"/>
    </location>
</feature>
<proteinExistence type="inferred from homology"/>
<keyword evidence="15 20" id="KW-0560">Oxidoreductase</keyword>
<gene>
    <name evidence="20 22" type="primary">murB</name>
    <name evidence="22" type="ORF">GCM10009038_01680</name>
</gene>
<dbReference type="InterPro" id="IPR036635">
    <property type="entry name" value="MurB_C_sf"/>
</dbReference>
<comment type="function">
    <text evidence="2 20">Cell wall formation.</text>
</comment>
<evidence type="ECO:0000256" key="14">
    <source>
        <dbReference type="ARBA" id="ARBA00022984"/>
    </source>
</evidence>
<evidence type="ECO:0000256" key="9">
    <source>
        <dbReference type="ARBA" id="ARBA00022618"/>
    </source>
</evidence>
<dbReference type="Gene3D" id="3.30.43.10">
    <property type="entry name" value="Uridine Diphospho-n-acetylenolpyruvylglucosamine Reductase, domain 2"/>
    <property type="match status" value="1"/>
</dbReference>
<evidence type="ECO:0000256" key="17">
    <source>
        <dbReference type="ARBA" id="ARBA00023316"/>
    </source>
</evidence>
<dbReference type="InterPro" id="IPR016166">
    <property type="entry name" value="FAD-bd_PCMH"/>
</dbReference>
<dbReference type="Proteomes" id="UP000646745">
    <property type="component" value="Unassembled WGS sequence"/>
</dbReference>
<reference evidence="23" key="1">
    <citation type="journal article" date="2019" name="Int. J. Syst. Evol. Microbiol.">
        <title>The Global Catalogue of Microorganisms (GCM) 10K type strain sequencing project: providing services to taxonomists for standard genome sequencing and annotation.</title>
        <authorList>
            <consortium name="The Broad Institute Genomics Platform"/>
            <consortium name="The Broad Institute Genome Sequencing Center for Infectious Disease"/>
            <person name="Wu L."/>
            <person name="Ma J."/>
        </authorList>
    </citation>
    <scope>NUCLEOTIDE SEQUENCE [LARGE SCALE GENOMIC DNA]</scope>
    <source>
        <strain evidence="23">KCTC 32998</strain>
    </source>
</reference>
<evidence type="ECO:0000313" key="22">
    <source>
        <dbReference type="EMBL" id="GHB08070.1"/>
    </source>
</evidence>
<dbReference type="PANTHER" id="PTHR21071:SF4">
    <property type="entry name" value="UDP-N-ACETYLENOLPYRUVOYLGLUCOSAMINE REDUCTASE"/>
    <property type="match status" value="1"/>
</dbReference>
<evidence type="ECO:0000256" key="10">
    <source>
        <dbReference type="ARBA" id="ARBA00022630"/>
    </source>
</evidence>
<sequence length="340" mass="36347">MVDIEPRLEPDCDLTSTNTLALPSRAAWLLRAGTADEIVSGLRFAAARGWPVRVLGGGSNSLLPPSLPGLTIRPEIDGIAFDSGPDDGVEVEVGAGVSWHEFVTASVERGLWGVENLALIPGCTGAAPIQNIGAYGVELSDVLSWVEFIDRRDLSTHRVSAEACELGYRHSLFKGALADVAVITRLGLQLSRRATPRLDYGVLGERVSATPSVREIFEAVCAIRREKLPDPVTTPNAGSFFKNPVVDRAACDALLAETPDMPHYPLADGRAKLAAGWLIDQCGWKGARDGAFGVHDRQALVLVHFGGGTLAGLLAFAERIVVDVRQRFGVTLEREPGIAK</sequence>
<protein>
    <recommendedName>
        <fullName evidence="7 20">UDP-N-acetylenolpyruvoylglucosamine reductase</fullName>
        <ecNumber evidence="6 20">1.3.1.98</ecNumber>
    </recommendedName>
    <alternativeName>
        <fullName evidence="18 20">UDP-N-acetylmuramate dehydrogenase</fullName>
    </alternativeName>
</protein>
<dbReference type="InterPro" id="IPR016169">
    <property type="entry name" value="FAD-bd_PCMH_sub2"/>
</dbReference>
<evidence type="ECO:0000256" key="4">
    <source>
        <dbReference type="ARBA" id="ARBA00004752"/>
    </source>
</evidence>
<dbReference type="InterPro" id="IPR003170">
    <property type="entry name" value="MurB"/>
</dbReference>
<keyword evidence="13 20" id="KW-0133">Cell shape</keyword>
<dbReference type="Gene3D" id="3.90.78.10">
    <property type="entry name" value="UDP-N-acetylenolpyruvoylglucosamine reductase, C-terminal domain"/>
    <property type="match status" value="1"/>
</dbReference>
<evidence type="ECO:0000256" key="19">
    <source>
        <dbReference type="ARBA" id="ARBA00048914"/>
    </source>
</evidence>
<dbReference type="SUPFAM" id="SSF56176">
    <property type="entry name" value="FAD-binding/transporter-associated domain-like"/>
    <property type="match status" value="1"/>
</dbReference>
<evidence type="ECO:0000256" key="12">
    <source>
        <dbReference type="ARBA" id="ARBA00022857"/>
    </source>
</evidence>
<dbReference type="EC" id="1.3.1.98" evidence="6 20"/>
<evidence type="ECO:0000256" key="18">
    <source>
        <dbReference type="ARBA" id="ARBA00031026"/>
    </source>
</evidence>
<dbReference type="RefSeq" id="WP_189442703.1">
    <property type="nucleotide sequence ID" value="NZ_BMZI01000001.1"/>
</dbReference>